<reference evidence="2" key="1">
    <citation type="submission" date="2019-02" db="EMBL/GenBank/DDBJ databases">
        <authorList>
            <person name="Gruber-Vodicka R. H."/>
            <person name="Seah K. B. B."/>
        </authorList>
    </citation>
    <scope>NUCLEOTIDE SEQUENCE</scope>
    <source>
        <strain evidence="2">BECK_S312</strain>
        <strain evidence="3">BECK_S426</strain>
    </source>
</reference>
<protein>
    <recommendedName>
        <fullName evidence="1">DUF4325 domain-containing protein</fullName>
    </recommendedName>
</protein>
<evidence type="ECO:0000313" key="3">
    <source>
        <dbReference type="EMBL" id="VFK24822.1"/>
    </source>
</evidence>
<proteinExistence type="predicted"/>
<name>A0A450VTU7_9GAMM</name>
<sequence>MFDDLRKIVFQIMSNIFGPFAEDKEAAIKYRNNHLMPAVEQDEDILMDFADVKSAPHSFLSALLATAIGRMGMKAYKKIKIVNAAPEIRETIDYILDENT</sequence>
<dbReference type="EMBL" id="CAADFP010000016">
    <property type="protein sequence ID" value="VFK24822.1"/>
    <property type="molecule type" value="Genomic_DNA"/>
</dbReference>
<feature type="domain" description="DUF4325" evidence="1">
    <location>
        <begin position="27"/>
        <end position="88"/>
    </location>
</feature>
<dbReference type="AlphaFoldDB" id="A0A450VTU7"/>
<evidence type="ECO:0000313" key="2">
    <source>
        <dbReference type="EMBL" id="VFK08213.1"/>
    </source>
</evidence>
<dbReference type="Pfam" id="PF14213">
    <property type="entry name" value="DUF4325"/>
    <property type="match status" value="1"/>
</dbReference>
<gene>
    <name evidence="2" type="ORF">BECKLPF1236A_GA0070988_1001421</name>
    <name evidence="3" type="ORF">BECKLPF1236C_GA0070990_1001622</name>
</gene>
<dbReference type="InterPro" id="IPR025474">
    <property type="entry name" value="DUF4325"/>
</dbReference>
<accession>A0A450VTU7</accession>
<dbReference type="EMBL" id="CAADFM010000014">
    <property type="protein sequence ID" value="VFK08213.1"/>
    <property type="molecule type" value="Genomic_DNA"/>
</dbReference>
<evidence type="ECO:0000259" key="1">
    <source>
        <dbReference type="Pfam" id="PF14213"/>
    </source>
</evidence>
<organism evidence="2">
    <name type="scientific">Candidatus Kentrum sp. LPFa</name>
    <dbReference type="NCBI Taxonomy" id="2126335"/>
    <lineage>
        <taxon>Bacteria</taxon>
        <taxon>Pseudomonadati</taxon>
        <taxon>Pseudomonadota</taxon>
        <taxon>Gammaproteobacteria</taxon>
        <taxon>Candidatus Kentrum</taxon>
    </lineage>
</organism>